<dbReference type="Proteomes" id="UP000605992">
    <property type="component" value="Unassembled WGS sequence"/>
</dbReference>
<evidence type="ECO:0000256" key="3">
    <source>
        <dbReference type="ARBA" id="ARBA00022989"/>
    </source>
</evidence>
<organism evidence="8 9">
    <name type="scientific">Planotetraspora thailandica</name>
    <dbReference type="NCBI Taxonomy" id="487172"/>
    <lineage>
        <taxon>Bacteria</taxon>
        <taxon>Bacillati</taxon>
        <taxon>Actinomycetota</taxon>
        <taxon>Actinomycetes</taxon>
        <taxon>Streptosporangiales</taxon>
        <taxon>Streptosporangiaceae</taxon>
        <taxon>Planotetraspora</taxon>
    </lineage>
</organism>
<evidence type="ECO:0000256" key="5">
    <source>
        <dbReference type="ARBA" id="ARBA00023251"/>
    </source>
</evidence>
<feature type="transmembrane region" description="Helical" evidence="6">
    <location>
        <begin position="143"/>
        <end position="167"/>
    </location>
</feature>
<dbReference type="Pfam" id="PF01061">
    <property type="entry name" value="ABC2_membrane"/>
    <property type="match status" value="1"/>
</dbReference>
<keyword evidence="5" id="KW-0046">Antibiotic resistance</keyword>
<feature type="transmembrane region" description="Helical" evidence="6">
    <location>
        <begin position="174"/>
        <end position="194"/>
    </location>
</feature>
<keyword evidence="9" id="KW-1185">Reference proteome</keyword>
<feature type="domain" description="ABC transmembrane type-2" evidence="7">
    <location>
        <begin position="26"/>
        <end position="254"/>
    </location>
</feature>
<comment type="similarity">
    <text evidence="6">Belongs to the ABC-2 integral membrane protein family.</text>
</comment>
<accession>A0A8J3UVN7</accession>
<comment type="caution">
    <text evidence="8">The sequence shown here is derived from an EMBL/GenBank/DDBJ whole genome shotgun (WGS) entry which is preliminary data.</text>
</comment>
<dbReference type="GO" id="GO:0043190">
    <property type="term" value="C:ATP-binding cassette (ABC) transporter complex"/>
    <property type="evidence" value="ECO:0007669"/>
    <property type="project" value="InterPro"/>
</dbReference>
<sequence>MTTIIRTPGLGRLAAVETRLFLREPLAVFFAIGLPAALLLILGSAIPGFRDPVPELGGLRVVDAQLPGMMVLLSVGTLALSTLPTALVVYRERGVLRRMSTTPVRPAALLAVQLAINAAVAVTATALTLALGHLVLDVPFPRAFLWFTVVVVLGAVAMFAIGLLLAAVSPNSRVVQGVGAAALFPLLFFAGMWLPRELMPDPLRRFSDFTPTGAFGQGLVDTLGGHAPSALHLGVMAGWALVAAAFAVRSFRWQ</sequence>
<dbReference type="PANTHER" id="PTHR43027">
    <property type="entry name" value="DOXORUBICIN RESISTANCE ABC TRANSPORTER PERMEASE PROTEIN DRRC-RELATED"/>
    <property type="match status" value="1"/>
</dbReference>
<keyword evidence="6" id="KW-0813">Transport</keyword>
<dbReference type="InterPro" id="IPR013525">
    <property type="entry name" value="ABC2_TM"/>
</dbReference>
<evidence type="ECO:0000313" key="9">
    <source>
        <dbReference type="Proteomes" id="UP000605992"/>
    </source>
</evidence>
<dbReference type="InterPro" id="IPR047817">
    <property type="entry name" value="ABC2_TM_bact-type"/>
</dbReference>
<gene>
    <name evidence="8" type="ORF">Pth03_06360</name>
</gene>
<feature type="transmembrane region" description="Helical" evidence="6">
    <location>
        <begin position="69"/>
        <end position="90"/>
    </location>
</feature>
<dbReference type="PANTHER" id="PTHR43027:SF2">
    <property type="entry name" value="TRANSPORT PERMEASE PROTEIN"/>
    <property type="match status" value="1"/>
</dbReference>
<keyword evidence="6" id="KW-1003">Cell membrane</keyword>
<evidence type="ECO:0000256" key="4">
    <source>
        <dbReference type="ARBA" id="ARBA00023136"/>
    </source>
</evidence>
<dbReference type="RefSeq" id="WP_203942559.1">
    <property type="nucleotide sequence ID" value="NZ_BOOR01000005.1"/>
</dbReference>
<reference evidence="8" key="1">
    <citation type="submission" date="2021-01" db="EMBL/GenBank/DDBJ databases">
        <title>Whole genome shotgun sequence of Planotetraspora thailandica NBRC 104271.</title>
        <authorList>
            <person name="Komaki H."/>
            <person name="Tamura T."/>
        </authorList>
    </citation>
    <scope>NUCLEOTIDE SEQUENCE</scope>
    <source>
        <strain evidence="8">NBRC 104271</strain>
    </source>
</reference>
<evidence type="ECO:0000256" key="6">
    <source>
        <dbReference type="RuleBase" id="RU361157"/>
    </source>
</evidence>
<dbReference type="GO" id="GO:0046677">
    <property type="term" value="P:response to antibiotic"/>
    <property type="evidence" value="ECO:0007669"/>
    <property type="project" value="UniProtKB-KW"/>
</dbReference>
<comment type="subcellular location">
    <subcellularLocation>
        <location evidence="6">Cell membrane</location>
        <topology evidence="6">Multi-pass membrane protein</topology>
    </subcellularLocation>
    <subcellularLocation>
        <location evidence="1">Membrane</location>
        <topology evidence="1">Multi-pass membrane protein</topology>
    </subcellularLocation>
</comment>
<keyword evidence="4 6" id="KW-0472">Membrane</keyword>
<dbReference type="InterPro" id="IPR000412">
    <property type="entry name" value="ABC_2_transport"/>
</dbReference>
<evidence type="ECO:0000313" key="8">
    <source>
        <dbReference type="EMBL" id="GII52247.1"/>
    </source>
</evidence>
<feature type="transmembrane region" description="Helical" evidence="6">
    <location>
        <begin position="110"/>
        <end position="131"/>
    </location>
</feature>
<protein>
    <recommendedName>
        <fullName evidence="6">Transport permease protein</fullName>
    </recommendedName>
</protein>
<keyword evidence="2 6" id="KW-0812">Transmembrane</keyword>
<dbReference type="InterPro" id="IPR052902">
    <property type="entry name" value="ABC-2_transporter"/>
</dbReference>
<proteinExistence type="inferred from homology"/>
<dbReference type="EMBL" id="BOOR01000005">
    <property type="protein sequence ID" value="GII52247.1"/>
    <property type="molecule type" value="Genomic_DNA"/>
</dbReference>
<evidence type="ECO:0000259" key="7">
    <source>
        <dbReference type="PROSITE" id="PS51012"/>
    </source>
</evidence>
<feature type="transmembrane region" description="Helical" evidence="6">
    <location>
        <begin position="26"/>
        <end position="49"/>
    </location>
</feature>
<keyword evidence="3 6" id="KW-1133">Transmembrane helix</keyword>
<name>A0A8J3UVN7_9ACTN</name>
<dbReference type="AlphaFoldDB" id="A0A8J3UVN7"/>
<dbReference type="GO" id="GO:0140359">
    <property type="term" value="F:ABC-type transporter activity"/>
    <property type="evidence" value="ECO:0007669"/>
    <property type="project" value="InterPro"/>
</dbReference>
<feature type="transmembrane region" description="Helical" evidence="6">
    <location>
        <begin position="229"/>
        <end position="248"/>
    </location>
</feature>
<evidence type="ECO:0000256" key="1">
    <source>
        <dbReference type="ARBA" id="ARBA00004141"/>
    </source>
</evidence>
<dbReference type="PIRSF" id="PIRSF006648">
    <property type="entry name" value="DrrB"/>
    <property type="match status" value="1"/>
</dbReference>
<evidence type="ECO:0000256" key="2">
    <source>
        <dbReference type="ARBA" id="ARBA00022692"/>
    </source>
</evidence>
<dbReference type="PROSITE" id="PS51012">
    <property type="entry name" value="ABC_TM2"/>
    <property type="match status" value="1"/>
</dbReference>